<dbReference type="EMBL" id="QRDP01000004">
    <property type="protein sequence ID" value="RED17448.1"/>
    <property type="molecule type" value="Genomic_DNA"/>
</dbReference>
<dbReference type="AlphaFoldDB" id="A0A3D9FIJ6"/>
<evidence type="ECO:0000313" key="2">
    <source>
        <dbReference type="EMBL" id="RED17448.1"/>
    </source>
</evidence>
<proteinExistence type="predicted"/>
<evidence type="ECO:0008006" key="4">
    <source>
        <dbReference type="Google" id="ProtNLM"/>
    </source>
</evidence>
<keyword evidence="1" id="KW-0732">Signal</keyword>
<comment type="caution">
    <text evidence="2">The sequence shown here is derived from an EMBL/GenBank/DDBJ whole genome shotgun (WGS) entry which is preliminary data.</text>
</comment>
<feature type="chain" id="PRO_5017539318" description="HdeA/HdeB family protein" evidence="1">
    <location>
        <begin position="23"/>
        <end position="122"/>
    </location>
</feature>
<gene>
    <name evidence="2" type="ORF">DFR46_2495</name>
</gene>
<protein>
    <recommendedName>
        <fullName evidence="4">HdeA/HdeB family protein</fullName>
    </recommendedName>
</protein>
<reference evidence="2 3" key="1">
    <citation type="submission" date="2018-07" db="EMBL/GenBank/DDBJ databases">
        <title>Genomic Encyclopedia of Type Strains, Phase IV (KMG-IV): sequencing the most valuable type-strain genomes for metagenomic binning, comparative biology and taxonomic classification.</title>
        <authorList>
            <person name="Goeker M."/>
        </authorList>
    </citation>
    <scope>NUCLEOTIDE SEQUENCE [LARGE SCALE GENOMIC DNA]</scope>
    <source>
        <strain evidence="2 3">DSM 26725</strain>
    </source>
</reference>
<evidence type="ECO:0000256" key="1">
    <source>
        <dbReference type="SAM" id="SignalP"/>
    </source>
</evidence>
<evidence type="ECO:0000313" key="3">
    <source>
        <dbReference type="Proteomes" id="UP000256310"/>
    </source>
</evidence>
<organism evidence="2 3">
    <name type="scientific">Parasphingopyxis lamellibrachiae</name>
    <dbReference type="NCBI Taxonomy" id="680125"/>
    <lineage>
        <taxon>Bacteria</taxon>
        <taxon>Pseudomonadati</taxon>
        <taxon>Pseudomonadota</taxon>
        <taxon>Alphaproteobacteria</taxon>
        <taxon>Sphingomonadales</taxon>
        <taxon>Sphingomonadaceae</taxon>
        <taxon>Parasphingopyxis</taxon>
    </lineage>
</organism>
<accession>A0A3D9FIJ6</accession>
<name>A0A3D9FIJ6_9SPHN</name>
<dbReference type="Proteomes" id="UP000256310">
    <property type="component" value="Unassembled WGS sequence"/>
</dbReference>
<sequence>MRKIVLAGAALPALLCSQIAGAQIADDEASDIECLAATLIISQNSDALTEAQAMASVMYFIGKVTARGTDYTQPLEQAMRDMTNVTLQETATRCGAELETVGDDMQRRGAQIQAREETETQP</sequence>
<dbReference type="RefSeq" id="WP_116236718.1">
    <property type="nucleotide sequence ID" value="NZ_QRDP01000004.1"/>
</dbReference>
<keyword evidence="3" id="KW-1185">Reference proteome</keyword>
<feature type="signal peptide" evidence="1">
    <location>
        <begin position="1"/>
        <end position="22"/>
    </location>
</feature>